<evidence type="ECO:0000256" key="2">
    <source>
        <dbReference type="ARBA" id="ARBA00022598"/>
    </source>
</evidence>
<sequence length="527" mass="55633">MSRIRQVLEGLTAARRAGLIGLPPRAVAPSIRALRAYGPLGAAATMNALRFGSRTALVDEHGTLTFADLERRSNALANAWRARGLGPASRVGILCRNHRGLLDAMTAAAKIGAGVLFLNTDFGGPQLVQTVEREGVTALVHDEEFTPVAAGAPAPQGRFVAWTDRPGGGDLERLIAEGDPAPPPAPGRHGSLVILTSGTSGAPKGAPRSSGPSAAWLPVGIVHRIPFRPGESVFVGPPMFHGWGLTAMLVTLGTGSVLLLRRRFDADAVLDLLERHRVRALVAVPVMLSRLLAADARRENRPRLRLRIIATGGAALSPALAERVMARFGPVLYNFYGSTEASSISIATPEDLRAAPGCVGRPTLGTTVKILDASGREVPPGVTGQIHIDSPLRFAGYTGGGTKPTAGKLMAVGDLGHLDAAGRLFIDGRADDMIVSGGENVYPAEVEELLAGHPGIREAAVVGVPDEEFGQRLRAYVVAADTALGEEEVRRYVSANLARYKVPRDVVFVEELPRTSTGKVLKRLLPR</sequence>
<evidence type="ECO:0000256" key="1">
    <source>
        <dbReference type="ARBA" id="ARBA00006432"/>
    </source>
</evidence>
<dbReference type="STRING" id="471852.Tcur_0553"/>
<dbReference type="FunFam" id="3.30.300.30:FF:000008">
    <property type="entry name" value="2,3-dihydroxybenzoate-AMP ligase"/>
    <property type="match status" value="1"/>
</dbReference>
<dbReference type="PROSITE" id="PS00455">
    <property type="entry name" value="AMP_BINDING"/>
    <property type="match status" value="1"/>
</dbReference>
<dbReference type="InterPro" id="IPR042099">
    <property type="entry name" value="ANL_N_sf"/>
</dbReference>
<dbReference type="Gene3D" id="3.40.50.12780">
    <property type="entry name" value="N-terminal domain of ligase-like"/>
    <property type="match status" value="1"/>
</dbReference>
<feature type="domain" description="AMP-binding enzyme C-terminal" evidence="4">
    <location>
        <begin position="445"/>
        <end position="519"/>
    </location>
</feature>
<dbReference type="InterPro" id="IPR025110">
    <property type="entry name" value="AMP-bd_C"/>
</dbReference>
<dbReference type="KEGG" id="tcu:Tcur_0553"/>
<evidence type="ECO:0000259" key="3">
    <source>
        <dbReference type="Pfam" id="PF00501"/>
    </source>
</evidence>
<evidence type="ECO:0000259" key="4">
    <source>
        <dbReference type="Pfam" id="PF13193"/>
    </source>
</evidence>
<dbReference type="OrthoDB" id="56621at2"/>
<dbReference type="Proteomes" id="UP000001918">
    <property type="component" value="Chromosome"/>
</dbReference>
<evidence type="ECO:0000313" key="5">
    <source>
        <dbReference type="EMBL" id="ACY96150.1"/>
    </source>
</evidence>
<dbReference type="AlphaFoldDB" id="D1A3M5"/>
<dbReference type="PANTHER" id="PTHR43201:SF32">
    <property type="entry name" value="2-SUCCINYLBENZOATE--COA LIGASE, CHLOROPLASTIC_PEROXISOMAL"/>
    <property type="match status" value="1"/>
</dbReference>
<evidence type="ECO:0000313" key="6">
    <source>
        <dbReference type="Proteomes" id="UP000001918"/>
    </source>
</evidence>
<feature type="domain" description="AMP-dependent synthetase/ligase" evidence="3">
    <location>
        <begin position="47"/>
        <end position="397"/>
    </location>
</feature>
<dbReference type="Gene3D" id="3.30.300.30">
    <property type="match status" value="1"/>
</dbReference>
<dbReference type="InterPro" id="IPR020845">
    <property type="entry name" value="AMP-binding_CS"/>
</dbReference>
<dbReference type="GO" id="GO:0031956">
    <property type="term" value="F:medium-chain fatty acid-CoA ligase activity"/>
    <property type="evidence" value="ECO:0007669"/>
    <property type="project" value="TreeGrafter"/>
</dbReference>
<dbReference type="GO" id="GO:0006631">
    <property type="term" value="P:fatty acid metabolic process"/>
    <property type="evidence" value="ECO:0007669"/>
    <property type="project" value="TreeGrafter"/>
</dbReference>
<name>D1A3M5_THECD</name>
<dbReference type="eggNOG" id="COG0318">
    <property type="taxonomic scope" value="Bacteria"/>
</dbReference>
<accession>D1A3M5</accession>
<reference evidence="5 6" key="1">
    <citation type="journal article" date="2011" name="Stand. Genomic Sci.">
        <title>Complete genome sequence of Thermomonospora curvata type strain (B9).</title>
        <authorList>
            <person name="Chertkov O."/>
            <person name="Sikorski J."/>
            <person name="Nolan M."/>
            <person name="Lapidus A."/>
            <person name="Lucas S."/>
            <person name="Del Rio T.G."/>
            <person name="Tice H."/>
            <person name="Cheng J.F."/>
            <person name="Goodwin L."/>
            <person name="Pitluck S."/>
            <person name="Liolios K."/>
            <person name="Ivanova N."/>
            <person name="Mavromatis K."/>
            <person name="Mikhailova N."/>
            <person name="Ovchinnikova G."/>
            <person name="Pati A."/>
            <person name="Chen A."/>
            <person name="Palaniappan K."/>
            <person name="Djao O.D."/>
            <person name="Land M."/>
            <person name="Hauser L."/>
            <person name="Chang Y.J."/>
            <person name="Jeffries C.D."/>
            <person name="Brettin T."/>
            <person name="Han C."/>
            <person name="Detter J.C."/>
            <person name="Rohde M."/>
            <person name="Goker M."/>
            <person name="Woyke T."/>
            <person name="Bristow J."/>
            <person name="Eisen J.A."/>
            <person name="Markowitz V."/>
            <person name="Hugenholtz P."/>
            <person name="Klenk H.P."/>
            <person name="Kyrpides N.C."/>
        </authorList>
    </citation>
    <scope>NUCLEOTIDE SEQUENCE [LARGE SCALE GENOMIC DNA]</scope>
    <source>
        <strain evidence="6">ATCC 19995 / DSM 43183 / JCM 3096 / KCTC 9072 / NBRC 15933 / NCIMB 10081 / Henssen B9</strain>
    </source>
</reference>
<dbReference type="Pfam" id="PF00501">
    <property type="entry name" value="AMP-binding"/>
    <property type="match status" value="1"/>
</dbReference>
<dbReference type="CDD" id="cd04433">
    <property type="entry name" value="AFD_class_I"/>
    <property type="match status" value="1"/>
</dbReference>
<dbReference type="SUPFAM" id="SSF56801">
    <property type="entry name" value="Acetyl-CoA synthetase-like"/>
    <property type="match status" value="1"/>
</dbReference>
<dbReference type="InterPro" id="IPR045851">
    <property type="entry name" value="AMP-bd_C_sf"/>
</dbReference>
<dbReference type="EMBL" id="CP001738">
    <property type="protein sequence ID" value="ACY96150.1"/>
    <property type="molecule type" value="Genomic_DNA"/>
</dbReference>
<keyword evidence="6" id="KW-1185">Reference proteome</keyword>
<dbReference type="PANTHER" id="PTHR43201">
    <property type="entry name" value="ACYL-COA SYNTHETASE"/>
    <property type="match status" value="1"/>
</dbReference>
<keyword evidence="2 5" id="KW-0436">Ligase</keyword>
<comment type="similarity">
    <text evidence="1">Belongs to the ATP-dependent AMP-binding enzyme family.</text>
</comment>
<gene>
    <name evidence="5" type="ordered locus">Tcur_0553</name>
</gene>
<dbReference type="RefSeq" id="WP_012850934.1">
    <property type="nucleotide sequence ID" value="NC_013510.1"/>
</dbReference>
<proteinExistence type="inferred from homology"/>
<organism evidence="5 6">
    <name type="scientific">Thermomonospora curvata (strain ATCC 19995 / DSM 43183 / JCM 3096 / KCTC 9072 / NBRC 15933 / NCIMB 10081 / Henssen B9)</name>
    <dbReference type="NCBI Taxonomy" id="471852"/>
    <lineage>
        <taxon>Bacteria</taxon>
        <taxon>Bacillati</taxon>
        <taxon>Actinomycetota</taxon>
        <taxon>Actinomycetes</taxon>
        <taxon>Streptosporangiales</taxon>
        <taxon>Thermomonosporaceae</taxon>
        <taxon>Thermomonospora</taxon>
    </lineage>
</organism>
<dbReference type="HOGENOM" id="CLU_000022_59_0_11"/>
<protein>
    <submittedName>
        <fullName evidence="5">AMP-dependent synthetase and ligase</fullName>
    </submittedName>
</protein>
<dbReference type="Pfam" id="PF13193">
    <property type="entry name" value="AMP-binding_C"/>
    <property type="match status" value="1"/>
</dbReference>
<dbReference type="InterPro" id="IPR000873">
    <property type="entry name" value="AMP-dep_synth/lig_dom"/>
</dbReference>